<feature type="non-terminal residue" evidence="2">
    <location>
        <position position="125"/>
    </location>
</feature>
<dbReference type="AlphaFoldDB" id="A0A4P9W4F9"/>
<evidence type="ECO:0000313" key="3">
    <source>
        <dbReference type="Proteomes" id="UP000269721"/>
    </source>
</evidence>
<protein>
    <submittedName>
        <fullName evidence="2">Uncharacterized protein</fullName>
    </submittedName>
</protein>
<gene>
    <name evidence="2" type="ORF">BDK51DRAFT_51171</name>
</gene>
<sequence>MGPNSRRACCGFLFWSKVLLSTLLSLGGIGLLSLRVYTVRINALEALKNDVYASPDISKPIPTAGPGGVPISCAYSAATAPGTGVGGPLARLEPPNGDKLMGFSLDWSRDIPFNLSKRIGANPSV</sequence>
<dbReference type="EMBL" id="KZ999453">
    <property type="protein sequence ID" value="RKO85056.1"/>
    <property type="molecule type" value="Genomic_DNA"/>
</dbReference>
<organism evidence="2 3">
    <name type="scientific">Blyttiomyces helicus</name>
    <dbReference type="NCBI Taxonomy" id="388810"/>
    <lineage>
        <taxon>Eukaryota</taxon>
        <taxon>Fungi</taxon>
        <taxon>Fungi incertae sedis</taxon>
        <taxon>Chytridiomycota</taxon>
        <taxon>Chytridiomycota incertae sedis</taxon>
        <taxon>Chytridiomycetes</taxon>
        <taxon>Chytridiomycetes incertae sedis</taxon>
        <taxon>Blyttiomyces</taxon>
    </lineage>
</organism>
<keyword evidence="1" id="KW-0472">Membrane</keyword>
<reference evidence="3" key="1">
    <citation type="journal article" date="2018" name="Nat. Microbiol.">
        <title>Leveraging single-cell genomics to expand the fungal tree of life.</title>
        <authorList>
            <person name="Ahrendt S.R."/>
            <person name="Quandt C.A."/>
            <person name="Ciobanu D."/>
            <person name="Clum A."/>
            <person name="Salamov A."/>
            <person name="Andreopoulos B."/>
            <person name="Cheng J.F."/>
            <person name="Woyke T."/>
            <person name="Pelin A."/>
            <person name="Henrissat B."/>
            <person name="Reynolds N.K."/>
            <person name="Benny G.L."/>
            <person name="Smith M.E."/>
            <person name="James T.Y."/>
            <person name="Grigoriev I.V."/>
        </authorList>
    </citation>
    <scope>NUCLEOTIDE SEQUENCE [LARGE SCALE GENOMIC DNA]</scope>
</reference>
<feature type="transmembrane region" description="Helical" evidence="1">
    <location>
        <begin position="12"/>
        <end position="34"/>
    </location>
</feature>
<evidence type="ECO:0000256" key="1">
    <source>
        <dbReference type="SAM" id="Phobius"/>
    </source>
</evidence>
<accession>A0A4P9W4F9</accession>
<name>A0A4P9W4F9_9FUNG</name>
<evidence type="ECO:0000313" key="2">
    <source>
        <dbReference type="EMBL" id="RKO85056.1"/>
    </source>
</evidence>
<keyword evidence="3" id="KW-1185">Reference proteome</keyword>
<keyword evidence="1" id="KW-0812">Transmembrane</keyword>
<proteinExistence type="predicted"/>
<dbReference type="Proteomes" id="UP000269721">
    <property type="component" value="Unassembled WGS sequence"/>
</dbReference>
<keyword evidence="1" id="KW-1133">Transmembrane helix</keyword>